<evidence type="ECO:0000256" key="4">
    <source>
        <dbReference type="ARBA" id="ARBA00029447"/>
    </source>
</evidence>
<keyword evidence="2 6" id="KW-1133">Transmembrane helix</keyword>
<dbReference type="PROSITE" id="PS50885">
    <property type="entry name" value="HAMP"/>
    <property type="match status" value="1"/>
</dbReference>
<evidence type="ECO:0000256" key="3">
    <source>
        <dbReference type="ARBA" id="ARBA00023224"/>
    </source>
</evidence>
<evidence type="ECO:0000256" key="1">
    <source>
        <dbReference type="ARBA" id="ARBA00022692"/>
    </source>
</evidence>
<dbReference type="EMBL" id="RJKL01000001">
    <property type="protein sequence ID" value="ROP28668.1"/>
    <property type="molecule type" value="Genomic_DNA"/>
</dbReference>
<evidence type="ECO:0000259" key="8">
    <source>
        <dbReference type="PROSITE" id="PS50885"/>
    </source>
</evidence>
<evidence type="ECO:0000259" key="7">
    <source>
        <dbReference type="PROSITE" id="PS50111"/>
    </source>
</evidence>
<dbReference type="PROSITE" id="PS50111">
    <property type="entry name" value="CHEMOTAXIS_TRANSDUC_2"/>
    <property type="match status" value="1"/>
</dbReference>
<organism evidence="9 10">
    <name type="scientific">Couchioplanes caeruleus</name>
    <dbReference type="NCBI Taxonomy" id="56438"/>
    <lineage>
        <taxon>Bacteria</taxon>
        <taxon>Bacillati</taxon>
        <taxon>Actinomycetota</taxon>
        <taxon>Actinomycetes</taxon>
        <taxon>Micromonosporales</taxon>
        <taxon>Micromonosporaceae</taxon>
        <taxon>Couchioplanes</taxon>
    </lineage>
</organism>
<dbReference type="PANTHER" id="PTHR32089">
    <property type="entry name" value="METHYL-ACCEPTING CHEMOTAXIS PROTEIN MCPB"/>
    <property type="match status" value="1"/>
</dbReference>
<dbReference type="InterPro" id="IPR004089">
    <property type="entry name" value="MCPsignal_dom"/>
</dbReference>
<dbReference type="PANTHER" id="PTHR32089:SF112">
    <property type="entry name" value="LYSOZYME-LIKE PROTEIN-RELATED"/>
    <property type="match status" value="1"/>
</dbReference>
<protein>
    <submittedName>
        <fullName evidence="9">Methyl-accepting chemotaxis protein</fullName>
    </submittedName>
</protein>
<gene>
    <name evidence="9" type="ORF">EDD30_1437</name>
</gene>
<name>A0A3N1GET5_9ACTN</name>
<dbReference type="OrthoDB" id="1115140at2"/>
<accession>A0A3N1GET5</accession>
<feature type="domain" description="Methyl-accepting transducer" evidence="7">
    <location>
        <begin position="273"/>
        <end position="516"/>
    </location>
</feature>
<keyword evidence="6" id="KW-0472">Membrane</keyword>
<keyword evidence="1 6" id="KW-0812">Transmembrane</keyword>
<comment type="caution">
    <text evidence="9">The sequence shown here is derived from an EMBL/GenBank/DDBJ whole genome shotgun (WGS) entry which is preliminary data.</text>
</comment>
<evidence type="ECO:0000313" key="10">
    <source>
        <dbReference type="Proteomes" id="UP000271683"/>
    </source>
</evidence>
<dbReference type="SMART" id="SM00283">
    <property type="entry name" value="MA"/>
    <property type="match status" value="1"/>
</dbReference>
<dbReference type="Gene3D" id="1.10.287.950">
    <property type="entry name" value="Methyl-accepting chemotaxis protein"/>
    <property type="match status" value="1"/>
</dbReference>
<evidence type="ECO:0000256" key="2">
    <source>
        <dbReference type="ARBA" id="ARBA00022989"/>
    </source>
</evidence>
<proteinExistence type="inferred from homology"/>
<evidence type="ECO:0000313" key="9">
    <source>
        <dbReference type="EMBL" id="ROP28668.1"/>
    </source>
</evidence>
<dbReference type="Proteomes" id="UP000271683">
    <property type="component" value="Unassembled WGS sequence"/>
</dbReference>
<dbReference type="GO" id="GO:0016020">
    <property type="term" value="C:membrane"/>
    <property type="evidence" value="ECO:0007669"/>
    <property type="project" value="InterPro"/>
</dbReference>
<feature type="domain" description="HAMP" evidence="8">
    <location>
        <begin position="216"/>
        <end position="268"/>
    </location>
</feature>
<comment type="similarity">
    <text evidence="4">Belongs to the methyl-accepting chemotaxis (MCP) protein family.</text>
</comment>
<evidence type="ECO:0000256" key="5">
    <source>
        <dbReference type="PROSITE-ProRule" id="PRU00284"/>
    </source>
</evidence>
<sequence length="532" mass="54409">MVRVMPRLTLGRKIVALATAGLALVLAVGGIGLLAAGQQQRAQDRLVRATDAVRADRAVAAAQAVLRGDVLAAMVARTAEQRRAALDSLGGDAATLRDSIAALHADTAPAPVRAAAAGLDDKVELLITLSQRVVSLANLGVTDPAQNRARAALPEFQKASDALGASLEPVEAAITAEARQASLDAEAAQRSARTLTIAGSIVAAVLLLGSAVVLARHTSRRLKDCLHVANAIADKNLTVQPRVTGSDELTELSQAMGRATQNVRTAITELDEAADTLASASEEMHATSGSMTQGAETTVERTSILSSAADSVHEAVNGAASSVTHIGDSIDEIAARTVEARRIAADAAGAAATSGELAQRLDTSSAAIGDVVKLITSIAEQTNLLALNATIEAARAGESGKGFSVVAGEVKDLARETAAATEDISRQIDAIQRDSQAMREAIAEVARIVGDINGTQDVIGDAVEAQSRATAEISASVERAVAAVDGITNSLGEVVQGASLTSVGAGETQSAAVDLARLAVQLRTLVREFQLT</sequence>
<reference evidence="9 10" key="1">
    <citation type="submission" date="2018-11" db="EMBL/GenBank/DDBJ databases">
        <title>Sequencing the genomes of 1000 actinobacteria strains.</title>
        <authorList>
            <person name="Klenk H.-P."/>
        </authorList>
    </citation>
    <scope>NUCLEOTIDE SEQUENCE [LARGE SCALE GENOMIC DNA]</scope>
    <source>
        <strain evidence="9 10">DSM 43634</strain>
    </source>
</reference>
<feature type="transmembrane region" description="Helical" evidence="6">
    <location>
        <begin position="195"/>
        <end position="215"/>
    </location>
</feature>
<evidence type="ECO:0000256" key="6">
    <source>
        <dbReference type="SAM" id="Phobius"/>
    </source>
</evidence>
<dbReference type="InterPro" id="IPR003660">
    <property type="entry name" value="HAMP_dom"/>
</dbReference>
<dbReference type="SUPFAM" id="SSF58104">
    <property type="entry name" value="Methyl-accepting chemotaxis protein (MCP) signaling domain"/>
    <property type="match status" value="1"/>
</dbReference>
<dbReference type="SMART" id="SM00304">
    <property type="entry name" value="HAMP"/>
    <property type="match status" value="1"/>
</dbReference>
<keyword evidence="3 5" id="KW-0807">Transducer</keyword>
<dbReference type="Pfam" id="PF00672">
    <property type="entry name" value="HAMP"/>
    <property type="match status" value="1"/>
</dbReference>
<dbReference type="Pfam" id="PF00015">
    <property type="entry name" value="MCPsignal"/>
    <property type="match status" value="1"/>
</dbReference>
<dbReference type="GO" id="GO:0007165">
    <property type="term" value="P:signal transduction"/>
    <property type="evidence" value="ECO:0007669"/>
    <property type="project" value="UniProtKB-KW"/>
</dbReference>
<dbReference type="AlphaFoldDB" id="A0A3N1GET5"/>